<gene>
    <name evidence="1" type="ORF">B0J11DRAFT_568251</name>
</gene>
<protein>
    <recommendedName>
        <fullName evidence="3">Alcohol acetyltransferase</fullName>
    </recommendedName>
</protein>
<accession>A0A9P9IM59</accession>
<dbReference type="Pfam" id="PF07247">
    <property type="entry name" value="AATase"/>
    <property type="match status" value="1"/>
</dbReference>
<dbReference type="Proteomes" id="UP000700596">
    <property type="component" value="Unassembled WGS sequence"/>
</dbReference>
<dbReference type="AlphaFoldDB" id="A0A9P9IM59"/>
<evidence type="ECO:0000313" key="2">
    <source>
        <dbReference type="Proteomes" id="UP000700596"/>
    </source>
</evidence>
<organism evidence="1 2">
    <name type="scientific">Dendryphion nanum</name>
    <dbReference type="NCBI Taxonomy" id="256645"/>
    <lineage>
        <taxon>Eukaryota</taxon>
        <taxon>Fungi</taxon>
        <taxon>Dikarya</taxon>
        <taxon>Ascomycota</taxon>
        <taxon>Pezizomycotina</taxon>
        <taxon>Dothideomycetes</taxon>
        <taxon>Pleosporomycetidae</taxon>
        <taxon>Pleosporales</taxon>
        <taxon>Torulaceae</taxon>
        <taxon>Dendryphion</taxon>
    </lineage>
</organism>
<sequence length="477" mass="52885">MAEQKDILRYASPNEQRTISREDLGFYYGVIVGATYKLPNEFDAGTLASHYSPLRSCIEKYTYMSVVVEDMHTDKAWYRRVSSINMDQHITILEMFEDKDPLQRIEQIMESNLDVPFISGIPPWRVIVLPLTNGCFIAFSFSHTIGDGMNGTAFHRTFLESCRNPSDGARLVSPNITIRPHPLPAPFDTPERLPISWSFLLSPLLALFVPPFLFKLFNLRTSASLADAGTWTGPLVTVGSKLVNTRVKLREVSAPVLTHALKVARKHDAKFTGLFQQLVSRALSKHLADPSIKNFVSASAINMRKSIGISDDQDGLFASGCYIMHPRHTTPLSPGLTEEDWTMASSSTQKLAKASSTLQDQAIGLLRYAPSIRSWLAGKVGKNRDCSFEVSNLGAFHDFGHDLEKEGGEGRITQMVFSTPGEVLTGPLIFRLISVRDGPLVYSVSWKAGVLDAGGLDAERFVEAVCESIERDLEVLE</sequence>
<dbReference type="InterPro" id="IPR010828">
    <property type="entry name" value="Atf2/Sli1-like"/>
</dbReference>
<dbReference type="InterPro" id="IPR052058">
    <property type="entry name" value="Alcohol_O-acetyltransferase"/>
</dbReference>
<name>A0A9P9IM59_9PLEO</name>
<keyword evidence="2" id="KW-1185">Reference proteome</keyword>
<dbReference type="GO" id="GO:0008080">
    <property type="term" value="F:N-acetyltransferase activity"/>
    <property type="evidence" value="ECO:0007669"/>
    <property type="project" value="TreeGrafter"/>
</dbReference>
<dbReference type="PANTHER" id="PTHR28037:SF1">
    <property type="entry name" value="ALCOHOL O-ACETYLTRANSFERASE 1-RELATED"/>
    <property type="match status" value="1"/>
</dbReference>
<evidence type="ECO:0008006" key="3">
    <source>
        <dbReference type="Google" id="ProtNLM"/>
    </source>
</evidence>
<comment type="caution">
    <text evidence="1">The sequence shown here is derived from an EMBL/GenBank/DDBJ whole genome shotgun (WGS) entry which is preliminary data.</text>
</comment>
<reference evidence="1" key="1">
    <citation type="journal article" date="2021" name="Nat. Commun.">
        <title>Genetic determinants of endophytism in the Arabidopsis root mycobiome.</title>
        <authorList>
            <person name="Mesny F."/>
            <person name="Miyauchi S."/>
            <person name="Thiergart T."/>
            <person name="Pickel B."/>
            <person name="Atanasova L."/>
            <person name="Karlsson M."/>
            <person name="Huettel B."/>
            <person name="Barry K.W."/>
            <person name="Haridas S."/>
            <person name="Chen C."/>
            <person name="Bauer D."/>
            <person name="Andreopoulos W."/>
            <person name="Pangilinan J."/>
            <person name="LaButti K."/>
            <person name="Riley R."/>
            <person name="Lipzen A."/>
            <person name="Clum A."/>
            <person name="Drula E."/>
            <person name="Henrissat B."/>
            <person name="Kohler A."/>
            <person name="Grigoriev I.V."/>
            <person name="Martin F.M."/>
            <person name="Hacquard S."/>
        </authorList>
    </citation>
    <scope>NUCLEOTIDE SEQUENCE</scope>
    <source>
        <strain evidence="1">MPI-CAGE-CH-0243</strain>
    </source>
</reference>
<proteinExistence type="predicted"/>
<evidence type="ECO:0000313" key="1">
    <source>
        <dbReference type="EMBL" id="KAH7125476.1"/>
    </source>
</evidence>
<dbReference type="EMBL" id="JAGMWT010000007">
    <property type="protein sequence ID" value="KAH7125476.1"/>
    <property type="molecule type" value="Genomic_DNA"/>
</dbReference>
<dbReference type="PANTHER" id="PTHR28037">
    <property type="entry name" value="ALCOHOL O-ACETYLTRANSFERASE 1-RELATED"/>
    <property type="match status" value="1"/>
</dbReference>
<dbReference type="OrthoDB" id="2150604at2759"/>